<organism evidence="7 8">
    <name type="scientific">Sphaerobolus stellatus (strain SS14)</name>
    <dbReference type="NCBI Taxonomy" id="990650"/>
    <lineage>
        <taxon>Eukaryota</taxon>
        <taxon>Fungi</taxon>
        <taxon>Dikarya</taxon>
        <taxon>Basidiomycota</taxon>
        <taxon>Agaricomycotina</taxon>
        <taxon>Agaricomycetes</taxon>
        <taxon>Phallomycetidae</taxon>
        <taxon>Geastrales</taxon>
        <taxon>Sphaerobolaceae</taxon>
        <taxon>Sphaerobolus</taxon>
    </lineage>
</organism>
<evidence type="ECO:0000256" key="3">
    <source>
        <dbReference type="ARBA" id="ARBA00022806"/>
    </source>
</evidence>
<keyword evidence="3" id="KW-0347">Helicase</keyword>
<dbReference type="InterPro" id="IPR004179">
    <property type="entry name" value="Sec63-dom"/>
</dbReference>
<dbReference type="SUPFAM" id="SSF158702">
    <property type="entry name" value="Sec63 N-terminal domain-like"/>
    <property type="match status" value="1"/>
</dbReference>
<keyword evidence="4" id="KW-0067">ATP-binding</keyword>
<dbReference type="OrthoDB" id="5575at2759"/>
<dbReference type="AlphaFoldDB" id="A0A0C9TTK0"/>
<protein>
    <recommendedName>
        <fullName evidence="9">RNA helicase</fullName>
    </recommendedName>
</protein>
<dbReference type="InterPro" id="IPR011545">
    <property type="entry name" value="DEAD/DEAH_box_helicase_dom"/>
</dbReference>
<dbReference type="EMBL" id="KN837209">
    <property type="protein sequence ID" value="KIJ33658.1"/>
    <property type="molecule type" value="Genomic_DNA"/>
</dbReference>
<feature type="domain" description="DEAD/DEAH-box helicase" evidence="5">
    <location>
        <begin position="212"/>
        <end position="270"/>
    </location>
</feature>
<dbReference type="GO" id="GO:0003676">
    <property type="term" value="F:nucleic acid binding"/>
    <property type="evidence" value="ECO:0007669"/>
    <property type="project" value="InterPro"/>
</dbReference>
<reference evidence="7 8" key="1">
    <citation type="submission" date="2014-06" db="EMBL/GenBank/DDBJ databases">
        <title>Evolutionary Origins and Diversification of the Mycorrhizal Mutualists.</title>
        <authorList>
            <consortium name="DOE Joint Genome Institute"/>
            <consortium name="Mycorrhizal Genomics Consortium"/>
            <person name="Kohler A."/>
            <person name="Kuo A."/>
            <person name="Nagy L.G."/>
            <person name="Floudas D."/>
            <person name="Copeland A."/>
            <person name="Barry K.W."/>
            <person name="Cichocki N."/>
            <person name="Veneault-Fourrey C."/>
            <person name="LaButti K."/>
            <person name="Lindquist E.A."/>
            <person name="Lipzen A."/>
            <person name="Lundell T."/>
            <person name="Morin E."/>
            <person name="Murat C."/>
            <person name="Riley R."/>
            <person name="Ohm R."/>
            <person name="Sun H."/>
            <person name="Tunlid A."/>
            <person name="Henrissat B."/>
            <person name="Grigoriev I.V."/>
            <person name="Hibbett D.S."/>
            <person name="Martin F."/>
        </authorList>
    </citation>
    <scope>NUCLEOTIDE SEQUENCE [LARGE SCALE GENOMIC DNA]</scope>
    <source>
        <strain evidence="7 8">SS14</strain>
    </source>
</reference>
<dbReference type="InterPro" id="IPR027417">
    <property type="entry name" value="P-loop_NTPase"/>
</dbReference>
<dbReference type="GO" id="GO:0004386">
    <property type="term" value="F:helicase activity"/>
    <property type="evidence" value="ECO:0007669"/>
    <property type="project" value="UniProtKB-KW"/>
</dbReference>
<dbReference type="PANTHER" id="PTHR47961:SF6">
    <property type="entry name" value="DNA-DIRECTED DNA POLYMERASE"/>
    <property type="match status" value="1"/>
</dbReference>
<evidence type="ECO:0000256" key="4">
    <source>
        <dbReference type="ARBA" id="ARBA00022840"/>
    </source>
</evidence>
<dbReference type="Pfam" id="PF02889">
    <property type="entry name" value="Sec63"/>
    <property type="match status" value="1"/>
</dbReference>
<name>A0A0C9TTK0_SPHS4</name>
<evidence type="ECO:0000259" key="6">
    <source>
        <dbReference type="Pfam" id="PF02889"/>
    </source>
</evidence>
<proteinExistence type="predicted"/>
<keyword evidence="1" id="KW-0547">Nucleotide-binding</keyword>
<dbReference type="SUPFAM" id="SSF52540">
    <property type="entry name" value="P-loop containing nucleoside triphosphate hydrolases"/>
    <property type="match status" value="1"/>
</dbReference>
<dbReference type="PANTHER" id="PTHR47961">
    <property type="entry name" value="DNA POLYMERASE THETA, PUTATIVE (AFU_ORTHOLOGUE AFUA_1G05260)-RELATED"/>
    <property type="match status" value="1"/>
</dbReference>
<dbReference type="Pfam" id="PF00270">
    <property type="entry name" value="DEAD"/>
    <property type="match status" value="1"/>
</dbReference>
<dbReference type="HOGENOM" id="CLU_647530_0_0_1"/>
<dbReference type="InterPro" id="IPR050474">
    <property type="entry name" value="Hel308_SKI2-like"/>
</dbReference>
<evidence type="ECO:0008006" key="9">
    <source>
        <dbReference type="Google" id="ProtNLM"/>
    </source>
</evidence>
<evidence type="ECO:0000259" key="5">
    <source>
        <dbReference type="Pfam" id="PF00270"/>
    </source>
</evidence>
<accession>A0A0C9TTK0</accession>
<evidence type="ECO:0000256" key="1">
    <source>
        <dbReference type="ARBA" id="ARBA00022741"/>
    </source>
</evidence>
<evidence type="ECO:0000313" key="8">
    <source>
        <dbReference type="Proteomes" id="UP000054279"/>
    </source>
</evidence>
<evidence type="ECO:0000313" key="7">
    <source>
        <dbReference type="EMBL" id="KIJ33658.1"/>
    </source>
</evidence>
<gene>
    <name evidence="7" type="ORF">M422DRAFT_264273</name>
</gene>
<dbReference type="Proteomes" id="UP000054279">
    <property type="component" value="Unassembled WGS sequence"/>
</dbReference>
<sequence>MAYVAQIGGRFIQGLFEIALSREWSTHPLHQLNLSQDVLYNLQRWGDELSVAELTSVSAAELRLLIRMNESHGAAILKAAKQYPALKLGYHLRALSADLLEISLDITKISIGIQVYMALRRHSGCLDVDFIIGIRGSQPPPSVTIRYIADRWMGAEAEIIAVFDDELTMLSLPKTHTPLLDLAFLPVADSLSSNINRLHFRVFNGAQILTFWPVMHTNQNILICAPASSGKSTMAMLSACQTILKASADSFALVIVPNRSQAKEIVSLYRLFQGQTRLPIDTILYANVLTIVCEDLQLLDAVYEYSVSLLIHERQALPIRMIELSYCLNDLTGLAAWLHVSMQAMFSFRPLDREQSLTVSVVGFTIPHSGDLFKGMSKAAYTAITEVSPDENVLLFVPSRSGYPAKNIEVSMNMPWCISPKIPI</sequence>
<dbReference type="Gene3D" id="3.40.50.300">
    <property type="entry name" value="P-loop containing nucleotide triphosphate hydrolases"/>
    <property type="match status" value="3"/>
</dbReference>
<dbReference type="GO" id="GO:0016787">
    <property type="term" value="F:hydrolase activity"/>
    <property type="evidence" value="ECO:0007669"/>
    <property type="project" value="UniProtKB-KW"/>
</dbReference>
<keyword evidence="8" id="KW-1185">Reference proteome</keyword>
<evidence type="ECO:0000256" key="2">
    <source>
        <dbReference type="ARBA" id="ARBA00022801"/>
    </source>
</evidence>
<dbReference type="GO" id="GO:0005524">
    <property type="term" value="F:ATP binding"/>
    <property type="evidence" value="ECO:0007669"/>
    <property type="project" value="UniProtKB-KW"/>
</dbReference>
<feature type="domain" description="SEC63" evidence="6">
    <location>
        <begin position="1"/>
        <end position="108"/>
    </location>
</feature>
<keyword evidence="2" id="KW-0378">Hydrolase</keyword>